<comment type="caution">
    <text evidence="1">The sequence shown here is derived from an EMBL/GenBank/DDBJ whole genome shotgun (WGS) entry which is preliminary data.</text>
</comment>
<dbReference type="AlphaFoldDB" id="A0A1G1SDL4"/>
<dbReference type="RefSeq" id="WP_002357547.1">
    <property type="nucleotide sequence ID" value="NZ_AP025270.1"/>
</dbReference>
<protein>
    <submittedName>
        <fullName evidence="1">HAD family hydrolase</fullName>
    </submittedName>
</protein>
<dbReference type="EMBL" id="SIYF01000195">
    <property type="protein sequence ID" value="TKK85848.1"/>
    <property type="molecule type" value="Genomic_DNA"/>
</dbReference>
<dbReference type="Pfam" id="PF13419">
    <property type="entry name" value="HAD_2"/>
    <property type="match status" value="1"/>
</dbReference>
<dbReference type="Gene3D" id="3.40.50.1000">
    <property type="entry name" value="HAD superfamily/HAD-like"/>
    <property type="match status" value="1"/>
</dbReference>
<keyword evidence="1" id="KW-0378">Hydrolase</keyword>
<dbReference type="InterPro" id="IPR023214">
    <property type="entry name" value="HAD_sf"/>
</dbReference>
<dbReference type="InterPro" id="IPR036412">
    <property type="entry name" value="HAD-like_sf"/>
</dbReference>
<dbReference type="SFLD" id="SFLDG01129">
    <property type="entry name" value="C1.5:_HAD__Beta-PGM__Phosphata"/>
    <property type="match status" value="1"/>
</dbReference>
<dbReference type="NCBIfam" id="TIGR01549">
    <property type="entry name" value="HAD-SF-IA-v1"/>
    <property type="match status" value="1"/>
</dbReference>
<dbReference type="SUPFAM" id="SSF56784">
    <property type="entry name" value="HAD-like"/>
    <property type="match status" value="1"/>
</dbReference>
<name>A0A1G1SDL4_ENTFL</name>
<dbReference type="PRINTS" id="PR00413">
    <property type="entry name" value="HADHALOGNASE"/>
</dbReference>
<reference evidence="1 2" key="1">
    <citation type="submission" date="2019-02" db="EMBL/GenBank/DDBJ databases">
        <title>Bacteria dissemination in different level of health care in South Africa: the effectiveness of infections prevention and control.</title>
        <authorList>
            <person name="Shobo C."/>
            <person name="Amoako D.G."/>
            <person name="Allam M."/>
            <person name="Ismail A."/>
            <person name="Bester L.A."/>
            <person name="Essack S.Y."/>
        </authorList>
    </citation>
    <scope>NUCLEOTIDE SEQUENCE [LARGE SCALE GENOMIC DNA]</scope>
    <source>
        <strain evidence="1 2">2SIL2</strain>
    </source>
</reference>
<dbReference type="Proteomes" id="UP000305511">
    <property type="component" value="Unassembled WGS sequence"/>
</dbReference>
<accession>A0A1G1SDL4</accession>
<dbReference type="InterPro" id="IPR050155">
    <property type="entry name" value="HAD-like_hydrolase_sf"/>
</dbReference>
<dbReference type="Gene3D" id="1.10.150.240">
    <property type="entry name" value="Putative phosphatase, domain 2"/>
    <property type="match status" value="1"/>
</dbReference>
<dbReference type="PANTHER" id="PTHR43434:SF26">
    <property type="entry name" value="PYROPHOSPHATASE PPAX"/>
    <property type="match status" value="1"/>
</dbReference>
<dbReference type="InterPro" id="IPR006439">
    <property type="entry name" value="HAD-SF_hydro_IA"/>
</dbReference>
<dbReference type="SFLD" id="SFLDS00003">
    <property type="entry name" value="Haloacid_Dehalogenase"/>
    <property type="match status" value="1"/>
</dbReference>
<dbReference type="InterPro" id="IPR041492">
    <property type="entry name" value="HAD_2"/>
</dbReference>
<dbReference type="InterPro" id="IPR023198">
    <property type="entry name" value="PGP-like_dom2"/>
</dbReference>
<proteinExistence type="predicted"/>
<dbReference type="GO" id="GO:0005829">
    <property type="term" value="C:cytosol"/>
    <property type="evidence" value="ECO:0007669"/>
    <property type="project" value="TreeGrafter"/>
</dbReference>
<dbReference type="GO" id="GO:0008967">
    <property type="term" value="F:phosphoglycolate phosphatase activity"/>
    <property type="evidence" value="ECO:0007669"/>
    <property type="project" value="TreeGrafter"/>
</dbReference>
<dbReference type="GO" id="GO:0006281">
    <property type="term" value="P:DNA repair"/>
    <property type="evidence" value="ECO:0007669"/>
    <property type="project" value="TreeGrafter"/>
</dbReference>
<dbReference type="SFLD" id="SFLDG01135">
    <property type="entry name" value="C1.5.6:_HAD__Beta-PGM__Phospha"/>
    <property type="match status" value="1"/>
</dbReference>
<organism evidence="1 2">
    <name type="scientific">Enterococcus faecalis</name>
    <name type="common">Streptococcus faecalis</name>
    <dbReference type="NCBI Taxonomy" id="1351"/>
    <lineage>
        <taxon>Bacteria</taxon>
        <taxon>Bacillati</taxon>
        <taxon>Bacillota</taxon>
        <taxon>Bacilli</taxon>
        <taxon>Lactobacillales</taxon>
        <taxon>Enterococcaceae</taxon>
        <taxon>Enterococcus</taxon>
    </lineage>
</organism>
<dbReference type="PANTHER" id="PTHR43434">
    <property type="entry name" value="PHOSPHOGLYCOLATE PHOSPHATASE"/>
    <property type="match status" value="1"/>
</dbReference>
<evidence type="ECO:0000313" key="2">
    <source>
        <dbReference type="Proteomes" id="UP000305511"/>
    </source>
</evidence>
<evidence type="ECO:0000313" key="1">
    <source>
        <dbReference type="EMBL" id="TKK85848.1"/>
    </source>
</evidence>
<sequence>MIKTVLFDVDGTILDTEFVMIKSLQKTLKEEKNLDVPEENLEYILGIPGKKAIERYSSSGEEVDKLHACWSENVKQYSHLATLFPQVEEALTKLKENEIQIGIVTSKTNEEMENEFEHFGLSKLFDISVTASDTTKHKPNPEPILYALNKLGSLPEETIYIGDSIYDMHSSQSAGAKFALAKWGAKENPLFSSADIRLETPLEILQHLK</sequence>
<dbReference type="eggNOG" id="COG0546">
    <property type="taxonomic scope" value="Bacteria"/>
</dbReference>
<gene>
    <name evidence="1" type="ORF">EY666_08620</name>
</gene>